<dbReference type="KEGG" id="gmx:102663170"/>
<gene>
    <name evidence="2" type="primary">LOC102663170</name>
    <name evidence="1" type="ORF">GLYMA_17G173900</name>
</gene>
<dbReference type="STRING" id="3847.A0A0R0FMU5"/>
<proteinExistence type="predicted"/>
<dbReference type="RefSeq" id="XP_006601508.1">
    <property type="nucleotide sequence ID" value="XM_006601445.1"/>
</dbReference>
<organism evidence="1">
    <name type="scientific">Glycine max</name>
    <name type="common">Soybean</name>
    <name type="synonym">Glycine hispida</name>
    <dbReference type="NCBI Taxonomy" id="3847"/>
    <lineage>
        <taxon>Eukaryota</taxon>
        <taxon>Viridiplantae</taxon>
        <taxon>Streptophyta</taxon>
        <taxon>Embryophyta</taxon>
        <taxon>Tracheophyta</taxon>
        <taxon>Spermatophyta</taxon>
        <taxon>Magnoliopsida</taxon>
        <taxon>eudicotyledons</taxon>
        <taxon>Gunneridae</taxon>
        <taxon>Pentapetalae</taxon>
        <taxon>rosids</taxon>
        <taxon>fabids</taxon>
        <taxon>Fabales</taxon>
        <taxon>Fabaceae</taxon>
        <taxon>Papilionoideae</taxon>
        <taxon>50 kb inversion clade</taxon>
        <taxon>NPAAA clade</taxon>
        <taxon>indigoferoid/millettioid clade</taxon>
        <taxon>Phaseoleae</taxon>
        <taxon>Glycine</taxon>
        <taxon>Glycine subgen. Soja</taxon>
    </lineage>
</organism>
<keyword evidence="3" id="KW-1185">Reference proteome</keyword>
<sequence>MPPTRMFNKNLNINPFNNVVVSSFSLRKHHKVLSPNILDFPALVLSPITPLIPDPFNRSRSVSKNGVVVVMDTAEADEEKAMKEKRFFLHPSPASISCDIKPCLLPLLPLFPTTTTATASPGSGSSINFY</sequence>
<reference evidence="1" key="3">
    <citation type="submission" date="2018-07" db="EMBL/GenBank/DDBJ databases">
        <title>WGS assembly of Glycine max.</title>
        <authorList>
            <person name="Schmutz J."/>
            <person name="Cannon S."/>
            <person name="Schlueter J."/>
            <person name="Ma J."/>
            <person name="Mitros T."/>
            <person name="Nelson W."/>
            <person name="Hyten D."/>
            <person name="Song Q."/>
            <person name="Thelen J."/>
            <person name="Cheng J."/>
            <person name="Xu D."/>
            <person name="Hellsten U."/>
            <person name="May G."/>
            <person name="Yu Y."/>
            <person name="Sakurai T."/>
            <person name="Umezawa T."/>
            <person name="Bhattacharyya M."/>
            <person name="Sandhu D."/>
            <person name="Valliyodan B."/>
            <person name="Lindquist E."/>
            <person name="Peto M."/>
            <person name="Grant D."/>
            <person name="Shu S."/>
            <person name="Goodstein D."/>
            <person name="Barry K."/>
            <person name="Futrell-Griggs M."/>
            <person name="Abernathy B."/>
            <person name="Du J."/>
            <person name="Tian Z."/>
            <person name="Zhu L."/>
            <person name="Gill N."/>
            <person name="Joshi T."/>
            <person name="Libault M."/>
            <person name="Sethuraman A."/>
            <person name="Zhang X."/>
            <person name="Shinozaki K."/>
            <person name="Nguyen H."/>
            <person name="Wing R."/>
            <person name="Cregan P."/>
            <person name="Specht J."/>
            <person name="Grimwood J."/>
            <person name="Rokhsar D."/>
            <person name="Stacey G."/>
            <person name="Shoemaker R."/>
            <person name="Jackson S."/>
        </authorList>
    </citation>
    <scope>NUCLEOTIDE SEQUENCE</scope>
    <source>
        <tissue evidence="1">Callus</tissue>
    </source>
</reference>
<dbReference type="InterPro" id="IPR039611">
    <property type="entry name" value="VQ_4/11/13/19/31/33"/>
</dbReference>
<reference evidence="2" key="2">
    <citation type="submission" date="2018-02" db="UniProtKB">
        <authorList>
            <consortium name="EnsemblPlants"/>
        </authorList>
    </citation>
    <scope>IDENTIFICATION</scope>
    <source>
        <strain evidence="2">Williams 82</strain>
    </source>
</reference>
<dbReference type="EMBL" id="CM000850">
    <property type="protein sequence ID" value="KRH04611.1"/>
    <property type="molecule type" value="Genomic_DNA"/>
</dbReference>
<reference evidence="1 2" key="1">
    <citation type="journal article" date="2010" name="Nature">
        <title>Genome sequence of the palaeopolyploid soybean.</title>
        <authorList>
            <person name="Schmutz J."/>
            <person name="Cannon S.B."/>
            <person name="Schlueter J."/>
            <person name="Ma J."/>
            <person name="Mitros T."/>
            <person name="Nelson W."/>
            <person name="Hyten D.L."/>
            <person name="Song Q."/>
            <person name="Thelen J.J."/>
            <person name="Cheng J."/>
            <person name="Xu D."/>
            <person name="Hellsten U."/>
            <person name="May G.D."/>
            <person name="Yu Y."/>
            <person name="Sakurai T."/>
            <person name="Umezawa T."/>
            <person name="Bhattacharyya M.K."/>
            <person name="Sandhu D."/>
            <person name="Valliyodan B."/>
            <person name="Lindquist E."/>
            <person name="Peto M."/>
            <person name="Grant D."/>
            <person name="Shu S."/>
            <person name="Goodstein D."/>
            <person name="Barry K."/>
            <person name="Futrell-Griggs M."/>
            <person name="Abernathy B."/>
            <person name="Du J."/>
            <person name="Tian Z."/>
            <person name="Zhu L."/>
            <person name="Gill N."/>
            <person name="Joshi T."/>
            <person name="Libault M."/>
            <person name="Sethuraman A."/>
            <person name="Zhang X.-C."/>
            <person name="Shinozaki K."/>
            <person name="Nguyen H.T."/>
            <person name="Wing R.A."/>
            <person name="Cregan P."/>
            <person name="Specht J."/>
            <person name="Grimwood J."/>
            <person name="Rokhsar D."/>
            <person name="Stacey G."/>
            <person name="Shoemaker R.C."/>
            <person name="Jackson S.A."/>
        </authorList>
    </citation>
    <scope>NUCLEOTIDE SEQUENCE</scope>
    <source>
        <strain evidence="2">cv. Williams 82</strain>
        <tissue evidence="1">Callus</tissue>
    </source>
</reference>
<evidence type="ECO:0000313" key="1">
    <source>
        <dbReference type="EMBL" id="KRH04611.1"/>
    </source>
</evidence>
<protein>
    <recommendedName>
        <fullName evidence="4">VQ domain-containing protein</fullName>
    </recommendedName>
</protein>
<evidence type="ECO:0008006" key="4">
    <source>
        <dbReference type="Google" id="ProtNLM"/>
    </source>
</evidence>
<dbReference type="PANTHER" id="PTHR33402:SF47">
    <property type="entry name" value="VQ MOTIF PROTEIN"/>
    <property type="match status" value="1"/>
</dbReference>
<accession>A0A0R0FMU5</accession>
<dbReference type="Gramene" id="KRH04611">
    <property type="protein sequence ID" value="KRH04611"/>
    <property type="gene ID" value="GLYMA_17G173900"/>
</dbReference>
<dbReference type="PANTHER" id="PTHR33402">
    <property type="entry name" value="VQ MOTIF-CONTAINING PROTEIN 11-LIKE"/>
    <property type="match status" value="1"/>
</dbReference>
<evidence type="ECO:0000313" key="2">
    <source>
        <dbReference type="EnsemblPlants" id="KRH04611"/>
    </source>
</evidence>
<name>A0A0R0FMU5_SOYBN</name>
<dbReference type="EnsemblPlants" id="KRH04611">
    <property type="protein sequence ID" value="KRH04611"/>
    <property type="gene ID" value="GLYMA_17G173900"/>
</dbReference>
<dbReference type="AlphaFoldDB" id="A0A0R0FMU5"/>
<evidence type="ECO:0000313" key="3">
    <source>
        <dbReference type="Proteomes" id="UP000008827"/>
    </source>
</evidence>
<dbReference type="Proteomes" id="UP000008827">
    <property type="component" value="Chromosome 17"/>
</dbReference>
<dbReference type="GeneID" id="102663170"/>